<proteinExistence type="predicted"/>
<keyword evidence="3" id="KW-0804">Transcription</keyword>
<protein>
    <submittedName>
        <fullName evidence="5">LuxR family transcriptional regulator</fullName>
    </submittedName>
</protein>
<dbReference type="OrthoDB" id="7826109at2"/>
<organism evidence="5 6">
    <name type="scientific">Paracoccus contaminans</name>
    <dbReference type="NCBI Taxonomy" id="1945662"/>
    <lineage>
        <taxon>Bacteria</taxon>
        <taxon>Pseudomonadati</taxon>
        <taxon>Pseudomonadota</taxon>
        <taxon>Alphaproteobacteria</taxon>
        <taxon>Rhodobacterales</taxon>
        <taxon>Paracoccaceae</taxon>
        <taxon>Paracoccus</taxon>
    </lineage>
</organism>
<dbReference type="Proteomes" id="UP000193017">
    <property type="component" value="Chromosome"/>
</dbReference>
<dbReference type="RefSeq" id="WP_085377024.1">
    <property type="nucleotide sequence ID" value="NZ_CP020612.1"/>
</dbReference>
<dbReference type="Gene3D" id="3.30.450.80">
    <property type="entry name" value="Transcription factor LuxR-like, autoinducer-binding domain"/>
    <property type="match status" value="1"/>
</dbReference>
<dbReference type="Pfam" id="PF03472">
    <property type="entry name" value="Autoind_bind"/>
    <property type="match status" value="1"/>
</dbReference>
<dbReference type="KEGG" id="pcon:B0A89_03985"/>
<dbReference type="STRING" id="1945662.B0A89_03985"/>
<dbReference type="GO" id="GO:0006355">
    <property type="term" value="P:regulation of DNA-templated transcription"/>
    <property type="evidence" value="ECO:0007669"/>
    <property type="project" value="InterPro"/>
</dbReference>
<evidence type="ECO:0000256" key="2">
    <source>
        <dbReference type="ARBA" id="ARBA00023125"/>
    </source>
</evidence>
<evidence type="ECO:0000313" key="5">
    <source>
        <dbReference type="EMBL" id="ARJ68915.1"/>
    </source>
</evidence>
<reference evidence="5 6" key="1">
    <citation type="submission" date="2017-03" db="EMBL/GenBank/DDBJ databases">
        <title>Genome sequence of Paracoccus contaminans isolated from a water microcosm.</title>
        <authorList>
            <person name="Aurass P."/>
            <person name="Karste S."/>
            <person name="Trost E."/>
            <person name="Glaeser S.P."/>
            <person name="Kaempfer P."/>
            <person name="Flieger A."/>
        </authorList>
    </citation>
    <scope>NUCLEOTIDE SEQUENCE [LARGE SCALE GENOMIC DNA]</scope>
    <source>
        <strain evidence="6">RKI 16-01929T\LMG 29738T\CCM 8701T\CIP 111112T</strain>
    </source>
</reference>
<dbReference type="InterPro" id="IPR005143">
    <property type="entry name" value="TF_LuxR_autoind-bd_dom"/>
</dbReference>
<dbReference type="SUPFAM" id="SSF75516">
    <property type="entry name" value="Pheromone-binding domain of LuxR-like quorum-sensing transcription factors"/>
    <property type="match status" value="1"/>
</dbReference>
<dbReference type="InterPro" id="IPR036693">
    <property type="entry name" value="TF_LuxR_autoind-bd_dom_sf"/>
</dbReference>
<dbReference type="AlphaFoldDB" id="A0A1W6CVR3"/>
<name>A0A1W6CVR3_9RHOB</name>
<dbReference type="SUPFAM" id="SSF46894">
    <property type="entry name" value="C-terminal effector domain of the bipartite response regulators"/>
    <property type="match status" value="1"/>
</dbReference>
<evidence type="ECO:0000259" key="4">
    <source>
        <dbReference type="SMART" id="SM00421"/>
    </source>
</evidence>
<keyword evidence="1" id="KW-0805">Transcription regulation</keyword>
<evidence type="ECO:0000313" key="6">
    <source>
        <dbReference type="Proteomes" id="UP000193017"/>
    </source>
</evidence>
<gene>
    <name evidence="5" type="ORF">B0A89_03985</name>
</gene>
<evidence type="ECO:0000256" key="1">
    <source>
        <dbReference type="ARBA" id="ARBA00023015"/>
    </source>
</evidence>
<accession>A0A1W6CVR3</accession>
<dbReference type="SMART" id="SM00421">
    <property type="entry name" value="HTH_LUXR"/>
    <property type="match status" value="1"/>
</dbReference>
<dbReference type="GO" id="GO:0003677">
    <property type="term" value="F:DNA binding"/>
    <property type="evidence" value="ECO:0007669"/>
    <property type="project" value="UniProtKB-KW"/>
</dbReference>
<dbReference type="Gene3D" id="1.10.10.10">
    <property type="entry name" value="Winged helix-like DNA-binding domain superfamily/Winged helix DNA-binding domain"/>
    <property type="match status" value="1"/>
</dbReference>
<keyword evidence="2" id="KW-0238">DNA-binding</keyword>
<sequence>MSSRAEINAVLARLRKVAPMGYYVALHIRYAAPIMQFQAYPVAWTERYAENGYALRDPTIAWGFSASGAIRWSALPIPDPFGIMKEAANHGLNYGVIVACGLLKSRTIAGCAHDTREFTNDEIEVISTMVRRLHDMTEPPESLTKAQQEALRCIAEGDRHAAAAAKLGITESAFKARLISARERLMAKTTAEALQRAKDYRLL</sequence>
<dbReference type="InterPro" id="IPR000792">
    <property type="entry name" value="Tscrpt_reg_LuxR_C"/>
</dbReference>
<dbReference type="InterPro" id="IPR016032">
    <property type="entry name" value="Sig_transdc_resp-reg_C-effctor"/>
</dbReference>
<feature type="domain" description="HTH luxR-type" evidence="4">
    <location>
        <begin position="140"/>
        <end position="197"/>
    </location>
</feature>
<evidence type="ECO:0000256" key="3">
    <source>
        <dbReference type="ARBA" id="ARBA00023163"/>
    </source>
</evidence>
<dbReference type="EMBL" id="CP020612">
    <property type="protein sequence ID" value="ARJ68915.1"/>
    <property type="molecule type" value="Genomic_DNA"/>
</dbReference>
<keyword evidence="6" id="KW-1185">Reference proteome</keyword>
<dbReference type="InterPro" id="IPR036388">
    <property type="entry name" value="WH-like_DNA-bd_sf"/>
</dbReference>